<dbReference type="GO" id="GO:0005886">
    <property type="term" value="C:plasma membrane"/>
    <property type="evidence" value="ECO:0007669"/>
    <property type="project" value="TreeGrafter"/>
</dbReference>
<dbReference type="AlphaFoldDB" id="A0A9P6LEA7"/>
<evidence type="ECO:0000256" key="1">
    <source>
        <dbReference type="ARBA" id="ARBA00004141"/>
    </source>
</evidence>
<keyword evidence="3 9" id="KW-0812">Transmembrane</keyword>
<dbReference type="InterPro" id="IPR014743">
    <property type="entry name" value="Cl-channel_core"/>
</dbReference>
<proteinExistence type="predicted"/>
<name>A0A9P6LEA7_9AGAM</name>
<evidence type="ECO:0000256" key="7">
    <source>
        <dbReference type="ARBA" id="ARBA00023214"/>
    </source>
</evidence>
<evidence type="ECO:0000256" key="2">
    <source>
        <dbReference type="ARBA" id="ARBA00022448"/>
    </source>
</evidence>
<dbReference type="CDD" id="cd03684">
    <property type="entry name" value="ClC_3_like"/>
    <property type="match status" value="1"/>
</dbReference>
<evidence type="ECO:0000256" key="9">
    <source>
        <dbReference type="SAM" id="Phobius"/>
    </source>
</evidence>
<evidence type="ECO:0000256" key="8">
    <source>
        <dbReference type="SAM" id="MobiDB-lite"/>
    </source>
</evidence>
<feature type="transmembrane region" description="Helical" evidence="9">
    <location>
        <begin position="281"/>
        <end position="305"/>
    </location>
</feature>
<dbReference type="GO" id="GO:0005769">
    <property type="term" value="C:early endosome"/>
    <property type="evidence" value="ECO:0007669"/>
    <property type="project" value="TreeGrafter"/>
</dbReference>
<keyword evidence="2" id="KW-0813">Transport</keyword>
<evidence type="ECO:0000256" key="3">
    <source>
        <dbReference type="ARBA" id="ARBA00022692"/>
    </source>
</evidence>
<evidence type="ECO:0000313" key="11">
    <source>
        <dbReference type="Proteomes" id="UP000736335"/>
    </source>
</evidence>
<accession>A0A9P6LEA7</accession>
<dbReference type="EMBL" id="WIUZ02000001">
    <property type="protein sequence ID" value="KAF9793458.1"/>
    <property type="molecule type" value="Genomic_DNA"/>
</dbReference>
<dbReference type="Gene3D" id="1.10.3080.10">
    <property type="entry name" value="Clc chloride channel"/>
    <property type="match status" value="1"/>
</dbReference>
<reference evidence="10" key="2">
    <citation type="submission" date="2020-11" db="EMBL/GenBank/DDBJ databases">
        <authorList>
            <consortium name="DOE Joint Genome Institute"/>
            <person name="Kuo A."/>
            <person name="Miyauchi S."/>
            <person name="Kiss E."/>
            <person name="Drula E."/>
            <person name="Kohler A."/>
            <person name="Sanchez-Garcia M."/>
            <person name="Andreopoulos B."/>
            <person name="Barry K.W."/>
            <person name="Bonito G."/>
            <person name="Buee M."/>
            <person name="Carver A."/>
            <person name="Chen C."/>
            <person name="Cichocki N."/>
            <person name="Clum A."/>
            <person name="Culley D."/>
            <person name="Crous P.W."/>
            <person name="Fauchery L."/>
            <person name="Girlanda M."/>
            <person name="Hayes R."/>
            <person name="Keri Z."/>
            <person name="Labutti K."/>
            <person name="Lipzen A."/>
            <person name="Lombard V."/>
            <person name="Magnuson J."/>
            <person name="Maillard F."/>
            <person name="Morin E."/>
            <person name="Murat C."/>
            <person name="Nolan M."/>
            <person name="Ohm R."/>
            <person name="Pangilinan J."/>
            <person name="Pereira M."/>
            <person name="Perotto S."/>
            <person name="Peter M."/>
            <person name="Riley R."/>
            <person name="Sitrit Y."/>
            <person name="Stielow B."/>
            <person name="Szollosi G."/>
            <person name="Zifcakova L."/>
            <person name="Stursova M."/>
            <person name="Spatafora J.W."/>
            <person name="Tedersoo L."/>
            <person name="Vaario L.-M."/>
            <person name="Yamada A."/>
            <person name="Yan M."/>
            <person name="Wang P."/>
            <person name="Xu J."/>
            <person name="Bruns T."/>
            <person name="Baldrian P."/>
            <person name="Vilgalys R."/>
            <person name="Henrissat B."/>
            <person name="Grigoriev I.V."/>
            <person name="Hibbett D."/>
            <person name="Nagy L.G."/>
            <person name="Martin F.M."/>
        </authorList>
    </citation>
    <scope>NUCLEOTIDE SEQUENCE</scope>
    <source>
        <strain evidence="10">UH-Tt-Lm1</strain>
    </source>
</reference>
<evidence type="ECO:0000313" key="10">
    <source>
        <dbReference type="EMBL" id="KAF9793458.1"/>
    </source>
</evidence>
<organism evidence="10 11">
    <name type="scientific">Thelephora terrestris</name>
    <dbReference type="NCBI Taxonomy" id="56493"/>
    <lineage>
        <taxon>Eukaryota</taxon>
        <taxon>Fungi</taxon>
        <taxon>Dikarya</taxon>
        <taxon>Basidiomycota</taxon>
        <taxon>Agaricomycotina</taxon>
        <taxon>Agaricomycetes</taxon>
        <taxon>Thelephorales</taxon>
        <taxon>Thelephoraceae</taxon>
        <taxon>Thelephora</taxon>
    </lineage>
</organism>
<feature type="region of interest" description="Disordered" evidence="8">
    <location>
        <begin position="1"/>
        <end position="80"/>
    </location>
</feature>
<sequence length="926" mass="101339">MQVPKPPPNPNTPEQPYGPLSGPSDPTWRRRRLMNIGGNQSLESNSNADERTPFSRYNSLPRNGSYGSIASPPNLSPTRSAFRSLRRFPSIGVRIPAIGTGPPSPQLSPSIRKSYFGGQRPISAYDAPLLPEGAVPDAGPGVRTNGIRVWYSSYSSIDWLHDTIKDSVRRFRLRKRTSFRGRLRSRIDKSVGWVIVTIVGFLTAVVAYMIVRSEQWLFDIKNGYCAIGWWKAERFCCPGFDDVALTTPYFVTSSPLEACEHWRTWGDVFAGKGDHTLEDDLLAYLAYAGIALMWATISCLLTIYLTASNSFMTRKDSGVLGPSFADADGGKETDAVQSPHKRQVMYYAAGSGIPEIKTILSGFVIHGYLGGRTLFTKSVGLALSVASGLSLGKEGPFVHIASCIGNIVSRFFVKYETNEGKRREILSAASAAGVAVAFGAPIGGVLFSLEEVSYFFPPKVMWRSFFCAMIAAMTLKFLDPFGTGKLVLFQVTYDKDWHAQELLFFLILGVFGGVYGAWFSRLNYRWSKEVRNTTWLKTHPVAEVVLVTVITTALAFINPYTKMGGTELVYKLFEECRPGNQSSLCVLDPSTQALPVIYALLVTLAVKAGLTVITFGTKLPAGIFIPTLGVGACAGRIMGILVRWMQANSDPDLGYFAFCRGDLNCVVSGLYAMVGAAAALSGVTRTTVSLAVIMFELTDTLTYAVPVMLSVLVAKAVADALEPKGIYDLVIDLNQLPYLDAKHVYLWGDNTVSDVTDLDVDTIRLDEENTVTSLRDQLMNLVSVEEDGGFPILRQDEGGMRMLGYIGANELEHALSIVADDGDAPVIFHTTSAYGHGMYATPSVSSFTEEETANGGAVRNNPFDFSIYMDGAPLTVQDNSPLELVQEFFTKLGARYVVVTDTDGYYEGVIDKKAWLGFLRTLGEKR</sequence>
<dbReference type="PRINTS" id="PR00762">
    <property type="entry name" value="CLCHANNEL"/>
</dbReference>
<dbReference type="SUPFAM" id="SSF81340">
    <property type="entry name" value="Clc chloride channel"/>
    <property type="match status" value="1"/>
</dbReference>
<feature type="compositionally biased region" description="Polar residues" evidence="8">
    <location>
        <begin position="37"/>
        <end position="47"/>
    </location>
</feature>
<keyword evidence="4 9" id="KW-1133">Transmembrane helix</keyword>
<feature type="transmembrane region" description="Helical" evidence="9">
    <location>
        <begin position="538"/>
        <end position="557"/>
    </location>
</feature>
<dbReference type="SUPFAM" id="SSF54631">
    <property type="entry name" value="CBS-domain pair"/>
    <property type="match status" value="1"/>
</dbReference>
<dbReference type="GO" id="GO:0005247">
    <property type="term" value="F:voltage-gated chloride channel activity"/>
    <property type="evidence" value="ECO:0007669"/>
    <property type="project" value="TreeGrafter"/>
</dbReference>
<dbReference type="PANTHER" id="PTHR45711">
    <property type="entry name" value="CHLORIDE CHANNEL PROTEIN"/>
    <property type="match status" value="1"/>
</dbReference>
<feature type="transmembrane region" description="Helical" evidence="9">
    <location>
        <begin position="190"/>
        <end position="211"/>
    </location>
</feature>
<feature type="transmembrane region" description="Helical" evidence="9">
    <location>
        <begin position="425"/>
        <end position="448"/>
    </location>
</feature>
<feature type="compositionally biased region" description="Polar residues" evidence="8">
    <location>
        <begin position="55"/>
        <end position="80"/>
    </location>
</feature>
<reference evidence="10" key="1">
    <citation type="journal article" date="2020" name="Nat. Commun.">
        <title>Large-scale genome sequencing of mycorrhizal fungi provides insights into the early evolution of symbiotic traits.</title>
        <authorList>
            <person name="Miyauchi S."/>
            <person name="Kiss E."/>
            <person name="Kuo A."/>
            <person name="Drula E."/>
            <person name="Kohler A."/>
            <person name="Sanchez-Garcia M."/>
            <person name="Morin E."/>
            <person name="Andreopoulos B."/>
            <person name="Barry K.W."/>
            <person name="Bonito G."/>
            <person name="Buee M."/>
            <person name="Carver A."/>
            <person name="Chen C."/>
            <person name="Cichocki N."/>
            <person name="Clum A."/>
            <person name="Culley D."/>
            <person name="Crous P.W."/>
            <person name="Fauchery L."/>
            <person name="Girlanda M."/>
            <person name="Hayes R.D."/>
            <person name="Keri Z."/>
            <person name="LaButti K."/>
            <person name="Lipzen A."/>
            <person name="Lombard V."/>
            <person name="Magnuson J."/>
            <person name="Maillard F."/>
            <person name="Murat C."/>
            <person name="Nolan M."/>
            <person name="Ohm R.A."/>
            <person name="Pangilinan J."/>
            <person name="Pereira M.F."/>
            <person name="Perotto S."/>
            <person name="Peter M."/>
            <person name="Pfister S."/>
            <person name="Riley R."/>
            <person name="Sitrit Y."/>
            <person name="Stielow J.B."/>
            <person name="Szollosi G."/>
            <person name="Zifcakova L."/>
            <person name="Stursova M."/>
            <person name="Spatafora J.W."/>
            <person name="Tedersoo L."/>
            <person name="Vaario L.M."/>
            <person name="Yamada A."/>
            <person name="Yan M."/>
            <person name="Wang P."/>
            <person name="Xu J."/>
            <person name="Bruns T."/>
            <person name="Baldrian P."/>
            <person name="Vilgalys R."/>
            <person name="Dunand C."/>
            <person name="Henrissat B."/>
            <person name="Grigoriev I.V."/>
            <person name="Hibbett D."/>
            <person name="Nagy L.G."/>
            <person name="Martin F.M."/>
        </authorList>
    </citation>
    <scope>NUCLEOTIDE SEQUENCE</scope>
    <source>
        <strain evidence="10">UH-Tt-Lm1</strain>
    </source>
</reference>
<feature type="transmembrane region" description="Helical" evidence="9">
    <location>
        <begin position="460"/>
        <end position="478"/>
    </location>
</feature>
<feature type="transmembrane region" description="Helical" evidence="9">
    <location>
        <begin position="663"/>
        <end position="683"/>
    </location>
</feature>
<dbReference type="GO" id="GO:0005794">
    <property type="term" value="C:Golgi apparatus"/>
    <property type="evidence" value="ECO:0007669"/>
    <property type="project" value="TreeGrafter"/>
</dbReference>
<feature type="transmembrane region" description="Helical" evidence="9">
    <location>
        <begin position="596"/>
        <end position="617"/>
    </location>
</feature>
<feature type="transmembrane region" description="Helical" evidence="9">
    <location>
        <begin position="499"/>
        <end position="518"/>
    </location>
</feature>
<keyword evidence="11" id="KW-1185">Reference proteome</keyword>
<dbReference type="InterPro" id="IPR046342">
    <property type="entry name" value="CBS_dom_sf"/>
</dbReference>
<keyword evidence="6 9" id="KW-0472">Membrane</keyword>
<dbReference type="FunFam" id="1.10.3080.10:FF:000013">
    <property type="entry name" value="Voltage-gated chloride channel (ClcA)"/>
    <property type="match status" value="1"/>
</dbReference>
<evidence type="ECO:0000256" key="4">
    <source>
        <dbReference type="ARBA" id="ARBA00022989"/>
    </source>
</evidence>
<comment type="subcellular location">
    <subcellularLocation>
        <location evidence="1">Membrane</location>
        <topology evidence="1">Multi-pass membrane protein</topology>
    </subcellularLocation>
</comment>
<comment type="caution">
    <text evidence="10">The sequence shown here is derived from an EMBL/GenBank/DDBJ whole genome shotgun (WGS) entry which is preliminary data.</text>
</comment>
<dbReference type="InterPro" id="IPR001807">
    <property type="entry name" value="ClC"/>
</dbReference>
<gene>
    <name evidence="10" type="ORF">BJ322DRAFT_129658</name>
</gene>
<dbReference type="Proteomes" id="UP000736335">
    <property type="component" value="Unassembled WGS sequence"/>
</dbReference>
<dbReference type="Pfam" id="PF00654">
    <property type="entry name" value="Voltage_CLC"/>
    <property type="match status" value="1"/>
</dbReference>
<protein>
    <submittedName>
        <fullName evidence="10">Chloride channel</fullName>
    </submittedName>
</protein>
<evidence type="ECO:0000256" key="5">
    <source>
        <dbReference type="ARBA" id="ARBA00023065"/>
    </source>
</evidence>
<keyword evidence="7" id="KW-0868">Chloride</keyword>
<feature type="transmembrane region" description="Helical" evidence="9">
    <location>
        <begin position="623"/>
        <end position="642"/>
    </location>
</feature>
<dbReference type="OrthoDB" id="431497at2759"/>
<evidence type="ECO:0000256" key="6">
    <source>
        <dbReference type="ARBA" id="ARBA00023136"/>
    </source>
</evidence>
<dbReference type="PANTHER" id="PTHR45711:SF6">
    <property type="entry name" value="CHLORIDE CHANNEL PROTEIN"/>
    <property type="match status" value="1"/>
</dbReference>
<feature type="compositionally biased region" description="Pro residues" evidence="8">
    <location>
        <begin position="1"/>
        <end position="13"/>
    </location>
</feature>
<keyword evidence="5" id="KW-0406">Ion transport</keyword>